<dbReference type="InterPro" id="IPR003593">
    <property type="entry name" value="AAA+_ATPase"/>
</dbReference>
<dbReference type="SUPFAM" id="SSF52540">
    <property type="entry name" value="P-loop containing nucleoside triphosphate hydrolases"/>
    <property type="match status" value="2"/>
</dbReference>
<evidence type="ECO:0000259" key="4">
    <source>
        <dbReference type="SMART" id="SM00382"/>
    </source>
</evidence>
<dbReference type="GO" id="GO:0005524">
    <property type="term" value="F:ATP binding"/>
    <property type="evidence" value="ECO:0007669"/>
    <property type="project" value="UniProtKB-KW"/>
</dbReference>
<dbReference type="Gene3D" id="3.40.50.300">
    <property type="entry name" value="P-loop containing nucleotide triphosphate hydrolases"/>
    <property type="match status" value="1"/>
</dbReference>
<evidence type="ECO:0000256" key="2">
    <source>
        <dbReference type="ARBA" id="ARBA00022741"/>
    </source>
</evidence>
<gene>
    <name evidence="5" type="ORF">QLQ12_36545</name>
</gene>
<keyword evidence="2" id="KW-0547">Nucleotide-binding</keyword>
<dbReference type="Proteomes" id="UP001241758">
    <property type="component" value="Unassembled WGS sequence"/>
</dbReference>
<dbReference type="InterPro" id="IPR003959">
    <property type="entry name" value="ATPase_AAA_core"/>
</dbReference>
<evidence type="ECO:0000256" key="1">
    <source>
        <dbReference type="ARBA" id="ARBA00006914"/>
    </source>
</evidence>
<name>A0ABT6WWJ6_9ACTN</name>
<comment type="similarity">
    <text evidence="1">Belongs to the AAA ATPase family.</text>
</comment>
<feature type="domain" description="AAA+ ATPase" evidence="4">
    <location>
        <begin position="458"/>
        <end position="590"/>
    </location>
</feature>
<dbReference type="InterPro" id="IPR054472">
    <property type="entry name" value="WHD"/>
</dbReference>
<evidence type="ECO:0000313" key="5">
    <source>
        <dbReference type="EMBL" id="MDI6104116.1"/>
    </source>
</evidence>
<keyword evidence="6" id="KW-1185">Reference proteome</keyword>
<proteinExistence type="inferred from homology"/>
<comment type="caution">
    <text evidence="5">The sequence shown here is derived from an EMBL/GenBank/DDBJ whole genome shotgun (WGS) entry which is preliminary data.</text>
</comment>
<evidence type="ECO:0000313" key="6">
    <source>
        <dbReference type="Proteomes" id="UP001241758"/>
    </source>
</evidence>
<evidence type="ECO:0000256" key="3">
    <source>
        <dbReference type="ARBA" id="ARBA00022840"/>
    </source>
</evidence>
<dbReference type="InterPro" id="IPR050221">
    <property type="entry name" value="26S_Proteasome_ATPase"/>
</dbReference>
<keyword evidence="3 5" id="KW-0067">ATP-binding</keyword>
<protein>
    <submittedName>
        <fullName evidence="5">ATP-binding protein</fullName>
    </submittedName>
</protein>
<sequence length="683" mass="74692">MTAEPIVETVLSRVRLRAALRAGWLRSLWADEQGRAPGWSISHAEVDTLLAGRDGPAAEADWAAREGDEGLRKRLAAAESALDGDRASRLAHLCRVFRLAAAERDLVQACLGAAVDPALSRVYGYLQDDAARQYVTDHLVGRLYGHRDPLVVDPGSALFTWDIVLSTDTGVGEPPARTLDPAIRDWLLGSDALDPEMADIAGVQPVLPPLADWPLDDAAAAVNRWLSNRPPTPVRVRVAGLPGSGRRSFAAALAGRMRLPLLTVDLTDLAEDRFGPVYLRVQRRAFLDRCAPAFVGDPSPGIRRNQRLDSHFPLQFVIDENPAWTPPAGHAVDHLVELPAPSLETRRALWRSYAPWSADWPADDLEKLVTQHRTRPADLELLHRRGPSTPACAGAILRDTARDSLGDLARRLDCPFERGDLVVTDAVDQALDDLLFEARNRAALWEQPAARRLFPQGRGLLALFCGPPGTGKTMSAQVIAAALGQDLFRIDLATVVSKWVGETSRNVDRLLRRAASQDVVLLFDEADALFGRRTEIKEANDRFANTDTGYLLQAIESYEGIALLSTNRRGDIDPAFLRRIRYVLDYPLPDAAERLRLWGTLVGALAGAKRADALAGGLARLAAGIEVTGAQIKFAVLTAMFAARRDRTAVTLPHLVSGLRGELAKEDRPLAERIRERLVADDD</sequence>
<accession>A0ABT6WWJ6</accession>
<dbReference type="PANTHER" id="PTHR23073">
    <property type="entry name" value="26S PROTEASOME REGULATORY SUBUNIT"/>
    <property type="match status" value="1"/>
</dbReference>
<dbReference type="CDD" id="cd19481">
    <property type="entry name" value="RecA-like_protease"/>
    <property type="match status" value="1"/>
</dbReference>
<reference evidence="5 6" key="1">
    <citation type="submission" date="2023-05" db="EMBL/GenBank/DDBJ databases">
        <title>Actinoplanes sp. NEAU-A12 genome sequencing.</title>
        <authorList>
            <person name="Wang Z.-S."/>
        </authorList>
    </citation>
    <scope>NUCLEOTIDE SEQUENCE [LARGE SCALE GENOMIC DNA]</scope>
    <source>
        <strain evidence="5 6">NEAU-A12</strain>
    </source>
</reference>
<dbReference type="EMBL" id="JASCTH010000030">
    <property type="protein sequence ID" value="MDI6104116.1"/>
    <property type="molecule type" value="Genomic_DNA"/>
</dbReference>
<dbReference type="RefSeq" id="WP_282765399.1">
    <property type="nucleotide sequence ID" value="NZ_JASCTH010000030.1"/>
</dbReference>
<organism evidence="5 6">
    <name type="scientific">Actinoplanes sandaracinus</name>
    <dbReference type="NCBI Taxonomy" id="3045177"/>
    <lineage>
        <taxon>Bacteria</taxon>
        <taxon>Bacillati</taxon>
        <taxon>Actinomycetota</taxon>
        <taxon>Actinomycetes</taxon>
        <taxon>Micromonosporales</taxon>
        <taxon>Micromonosporaceae</taxon>
        <taxon>Actinoplanes</taxon>
    </lineage>
</organism>
<dbReference type="Pfam" id="PF22977">
    <property type="entry name" value="WHD"/>
    <property type="match status" value="1"/>
</dbReference>
<dbReference type="InterPro" id="IPR027417">
    <property type="entry name" value="P-loop_NTPase"/>
</dbReference>
<dbReference type="SMART" id="SM00382">
    <property type="entry name" value="AAA"/>
    <property type="match status" value="1"/>
</dbReference>
<dbReference type="Pfam" id="PF00004">
    <property type="entry name" value="AAA"/>
    <property type="match status" value="1"/>
</dbReference>